<protein>
    <submittedName>
        <fullName evidence="8">Cytochrome P450</fullName>
    </submittedName>
</protein>
<gene>
    <name evidence="8" type="ORF">B0H66DRAFT_605952</name>
</gene>
<evidence type="ECO:0000256" key="7">
    <source>
        <dbReference type="RuleBase" id="RU000461"/>
    </source>
</evidence>
<reference evidence="8" key="2">
    <citation type="submission" date="2023-06" db="EMBL/GenBank/DDBJ databases">
        <authorList>
            <consortium name="Lawrence Berkeley National Laboratory"/>
            <person name="Haridas S."/>
            <person name="Hensen N."/>
            <person name="Bonometti L."/>
            <person name="Westerberg I."/>
            <person name="Brannstrom I.O."/>
            <person name="Guillou S."/>
            <person name="Cros-Aarteil S."/>
            <person name="Calhoun S."/>
            <person name="Kuo A."/>
            <person name="Mondo S."/>
            <person name="Pangilinan J."/>
            <person name="Riley R."/>
            <person name="Labutti K."/>
            <person name="Andreopoulos B."/>
            <person name="Lipzen A."/>
            <person name="Chen C."/>
            <person name="Yanf M."/>
            <person name="Daum C."/>
            <person name="Ng V."/>
            <person name="Clum A."/>
            <person name="Steindorff A."/>
            <person name="Ohm R."/>
            <person name="Martin F."/>
            <person name="Silar P."/>
            <person name="Natvig D."/>
            <person name="Lalanne C."/>
            <person name="Gautier V."/>
            <person name="Ament-Velasquez S.L."/>
            <person name="Kruys A."/>
            <person name="Hutchinson M.I."/>
            <person name="Powell A.J."/>
            <person name="Barry K."/>
            <person name="Miller A.N."/>
            <person name="Grigoriev I.V."/>
            <person name="Debuchy R."/>
            <person name="Gladieux P."/>
            <person name="Thoren M.H."/>
            <person name="Johannesson H."/>
        </authorList>
    </citation>
    <scope>NUCLEOTIDE SEQUENCE</scope>
    <source>
        <strain evidence="8">CBS 118394</strain>
    </source>
</reference>
<dbReference type="InterPro" id="IPR036396">
    <property type="entry name" value="Cyt_P450_sf"/>
</dbReference>
<reference evidence="8" key="1">
    <citation type="journal article" date="2023" name="Mol. Phylogenet. Evol.">
        <title>Genome-scale phylogeny and comparative genomics of the fungal order Sordariales.</title>
        <authorList>
            <person name="Hensen N."/>
            <person name="Bonometti L."/>
            <person name="Westerberg I."/>
            <person name="Brannstrom I.O."/>
            <person name="Guillou S."/>
            <person name="Cros-Aarteil S."/>
            <person name="Calhoun S."/>
            <person name="Haridas S."/>
            <person name="Kuo A."/>
            <person name="Mondo S."/>
            <person name="Pangilinan J."/>
            <person name="Riley R."/>
            <person name="LaButti K."/>
            <person name="Andreopoulos B."/>
            <person name="Lipzen A."/>
            <person name="Chen C."/>
            <person name="Yan M."/>
            <person name="Daum C."/>
            <person name="Ng V."/>
            <person name="Clum A."/>
            <person name="Steindorff A."/>
            <person name="Ohm R.A."/>
            <person name="Martin F."/>
            <person name="Silar P."/>
            <person name="Natvig D.O."/>
            <person name="Lalanne C."/>
            <person name="Gautier V."/>
            <person name="Ament-Velasquez S.L."/>
            <person name="Kruys A."/>
            <person name="Hutchinson M.I."/>
            <person name="Powell A.J."/>
            <person name="Barry K."/>
            <person name="Miller A.N."/>
            <person name="Grigoriev I.V."/>
            <person name="Debuchy R."/>
            <person name="Gladieux P."/>
            <person name="Hiltunen Thoren M."/>
            <person name="Johannesson H."/>
        </authorList>
    </citation>
    <scope>NUCLEOTIDE SEQUENCE</scope>
    <source>
        <strain evidence="8">CBS 118394</strain>
    </source>
</reference>
<dbReference type="InterPro" id="IPR001128">
    <property type="entry name" value="Cyt_P450"/>
</dbReference>
<dbReference type="InterPro" id="IPR053007">
    <property type="entry name" value="CYP450_monoxygenase_sec-met"/>
</dbReference>
<evidence type="ECO:0000256" key="2">
    <source>
        <dbReference type="ARBA" id="ARBA00010617"/>
    </source>
</evidence>
<keyword evidence="9" id="KW-1185">Reference proteome</keyword>
<dbReference type="PRINTS" id="PR00465">
    <property type="entry name" value="EP450IV"/>
</dbReference>
<evidence type="ECO:0000256" key="6">
    <source>
        <dbReference type="PIRSR" id="PIRSR602403-1"/>
    </source>
</evidence>
<dbReference type="GO" id="GO:0020037">
    <property type="term" value="F:heme binding"/>
    <property type="evidence" value="ECO:0007669"/>
    <property type="project" value="InterPro"/>
</dbReference>
<name>A0AAE0HY74_9PEZI</name>
<dbReference type="GO" id="GO:0016705">
    <property type="term" value="F:oxidoreductase activity, acting on paired donors, with incorporation or reduction of molecular oxygen"/>
    <property type="evidence" value="ECO:0007669"/>
    <property type="project" value="InterPro"/>
</dbReference>
<sequence length="557" mass="61452">MASSPVAGARDNTATMGGGLAALLLENVAGSPNSYLTIFAIPALLFFFRWVTTPSMSAREPPLVKPTIPVIGHIIHLLGKEGAFYTNIYKKTPMPIATLPLANHKIYFVTSPSLIQASLKNKNLSFDPFMVEFGKLMLGFSDAEWNPLVNQQLVDDFVRAIHGAMLGEHLHKMNATALKYIAERLDQIGTQPLKVDNLYMWTRQLVTMATAEALYGHANPAREAPEFLDDIWTMGTGIYHMVITRFLPSVFAPDALAARARLQSTLGAYYSARHDSNPDVARIVKARADTLRRYGFSDAQIGRFEMAMYHVATANTIPTLFWFLCHVFADPAIIARAREELDAFVTQSMSLPSSGKRRVTINVSTLEARAPFLVSIYRETTRMYAQNVVNRRVMADTELVSATGERYTLKKGADMHLPAEVAHTLSDVWGRDSDEFVADRFLQQQQQVQAATSGKDRRTTAQAFIPFGGGKHLCPGRNFAFAENLAMVLALAVGFEVRRAEDGGPVPVPKSAVGRLGHGILNPEGLGEGLEVNIERRKGWEDVEWRFVSTSSTATSS</sequence>
<proteinExistence type="inferred from homology"/>
<comment type="caution">
    <text evidence="8">The sequence shown here is derived from an EMBL/GenBank/DDBJ whole genome shotgun (WGS) entry which is preliminary data.</text>
</comment>
<dbReference type="GO" id="GO:0005506">
    <property type="term" value="F:iron ion binding"/>
    <property type="evidence" value="ECO:0007669"/>
    <property type="project" value="InterPro"/>
</dbReference>
<keyword evidence="6 7" id="KW-0349">Heme</keyword>
<evidence type="ECO:0000313" key="8">
    <source>
        <dbReference type="EMBL" id="KAK3315037.1"/>
    </source>
</evidence>
<evidence type="ECO:0000256" key="3">
    <source>
        <dbReference type="ARBA" id="ARBA00022723"/>
    </source>
</evidence>
<comment type="cofactor">
    <cofactor evidence="1 6">
        <name>heme</name>
        <dbReference type="ChEBI" id="CHEBI:30413"/>
    </cofactor>
</comment>
<feature type="binding site" description="axial binding residue" evidence="6">
    <location>
        <position position="474"/>
    </location>
    <ligand>
        <name>heme</name>
        <dbReference type="ChEBI" id="CHEBI:30413"/>
    </ligand>
    <ligandPart>
        <name>Fe</name>
        <dbReference type="ChEBI" id="CHEBI:18248"/>
    </ligandPart>
</feature>
<dbReference type="Gene3D" id="1.10.630.10">
    <property type="entry name" value="Cytochrome P450"/>
    <property type="match status" value="1"/>
</dbReference>
<dbReference type="InterPro" id="IPR002403">
    <property type="entry name" value="Cyt_P450_E_grp-IV"/>
</dbReference>
<organism evidence="8 9">
    <name type="scientific">Apodospora peruviana</name>
    <dbReference type="NCBI Taxonomy" id="516989"/>
    <lineage>
        <taxon>Eukaryota</taxon>
        <taxon>Fungi</taxon>
        <taxon>Dikarya</taxon>
        <taxon>Ascomycota</taxon>
        <taxon>Pezizomycotina</taxon>
        <taxon>Sordariomycetes</taxon>
        <taxon>Sordariomycetidae</taxon>
        <taxon>Sordariales</taxon>
        <taxon>Lasiosphaeriaceae</taxon>
        <taxon>Apodospora</taxon>
    </lineage>
</organism>
<dbReference type="PANTHER" id="PTHR47582:SF1">
    <property type="entry name" value="P450, PUTATIVE (EUROFUNG)-RELATED"/>
    <property type="match status" value="1"/>
</dbReference>
<dbReference type="PANTHER" id="PTHR47582">
    <property type="entry name" value="P450, PUTATIVE (EUROFUNG)-RELATED"/>
    <property type="match status" value="1"/>
</dbReference>
<evidence type="ECO:0000313" key="9">
    <source>
        <dbReference type="Proteomes" id="UP001283341"/>
    </source>
</evidence>
<dbReference type="GO" id="GO:0004497">
    <property type="term" value="F:monooxygenase activity"/>
    <property type="evidence" value="ECO:0007669"/>
    <property type="project" value="UniProtKB-KW"/>
</dbReference>
<evidence type="ECO:0000256" key="1">
    <source>
        <dbReference type="ARBA" id="ARBA00001971"/>
    </source>
</evidence>
<keyword evidence="3 6" id="KW-0479">Metal-binding</keyword>
<keyword evidence="7" id="KW-0560">Oxidoreductase</keyword>
<dbReference type="AlphaFoldDB" id="A0AAE0HY74"/>
<dbReference type="CDD" id="cd11040">
    <property type="entry name" value="CYP7_CYP8-like"/>
    <property type="match status" value="1"/>
</dbReference>
<comment type="similarity">
    <text evidence="2 7">Belongs to the cytochrome P450 family.</text>
</comment>
<dbReference type="InterPro" id="IPR017972">
    <property type="entry name" value="Cyt_P450_CS"/>
</dbReference>
<evidence type="ECO:0000256" key="5">
    <source>
        <dbReference type="ARBA" id="ARBA00023033"/>
    </source>
</evidence>
<accession>A0AAE0HY74</accession>
<keyword evidence="5 7" id="KW-0503">Monooxygenase</keyword>
<evidence type="ECO:0000256" key="4">
    <source>
        <dbReference type="ARBA" id="ARBA00023004"/>
    </source>
</evidence>
<keyword evidence="4 6" id="KW-0408">Iron</keyword>
<dbReference type="PROSITE" id="PS00086">
    <property type="entry name" value="CYTOCHROME_P450"/>
    <property type="match status" value="1"/>
</dbReference>
<dbReference type="Pfam" id="PF00067">
    <property type="entry name" value="p450"/>
    <property type="match status" value="1"/>
</dbReference>
<dbReference type="SUPFAM" id="SSF48264">
    <property type="entry name" value="Cytochrome P450"/>
    <property type="match status" value="1"/>
</dbReference>
<dbReference type="EMBL" id="JAUEDM010000006">
    <property type="protein sequence ID" value="KAK3315037.1"/>
    <property type="molecule type" value="Genomic_DNA"/>
</dbReference>
<dbReference type="Proteomes" id="UP001283341">
    <property type="component" value="Unassembled WGS sequence"/>
</dbReference>